<reference evidence="9 10" key="1">
    <citation type="submission" date="2019-08" db="EMBL/GenBank/DDBJ databases">
        <authorList>
            <person name="Peeters C."/>
        </authorList>
    </citation>
    <scope>NUCLEOTIDE SEQUENCE [LARGE SCALE GENOMIC DNA]</scope>
    <source>
        <strain evidence="9 10">LMG 18089</strain>
    </source>
</reference>
<keyword evidence="3" id="KW-0227">DNA damage</keyword>
<keyword evidence="4 8" id="KW-0378">Hydrolase</keyword>
<keyword evidence="6" id="KW-0238">DNA-binding</keyword>
<dbReference type="GO" id="GO:0003697">
    <property type="term" value="F:single-stranded DNA binding"/>
    <property type="evidence" value="ECO:0007669"/>
    <property type="project" value="InterPro"/>
</dbReference>
<dbReference type="GO" id="GO:0006508">
    <property type="term" value="P:proteolysis"/>
    <property type="evidence" value="ECO:0007669"/>
    <property type="project" value="UniProtKB-KW"/>
</dbReference>
<dbReference type="GO" id="GO:0016829">
    <property type="term" value="F:lyase activity"/>
    <property type="evidence" value="ECO:0007669"/>
    <property type="project" value="UniProtKB-KW"/>
</dbReference>
<dbReference type="InterPro" id="IPR036590">
    <property type="entry name" value="SRAP-like"/>
</dbReference>
<dbReference type="OrthoDB" id="6192129at2"/>
<evidence type="ECO:0000256" key="4">
    <source>
        <dbReference type="ARBA" id="ARBA00022801"/>
    </source>
</evidence>
<evidence type="ECO:0000313" key="10">
    <source>
        <dbReference type="Proteomes" id="UP000364291"/>
    </source>
</evidence>
<keyword evidence="5" id="KW-0190">Covalent protein-DNA linkage</keyword>
<evidence type="ECO:0000256" key="2">
    <source>
        <dbReference type="ARBA" id="ARBA00022670"/>
    </source>
</evidence>
<dbReference type="RefSeq" id="WP_150728591.1">
    <property type="nucleotide sequence ID" value="NZ_CABPSX010000002.1"/>
</dbReference>
<keyword evidence="7" id="KW-0456">Lyase</keyword>
<dbReference type="GO" id="GO:0008233">
    <property type="term" value="F:peptidase activity"/>
    <property type="evidence" value="ECO:0007669"/>
    <property type="project" value="UniProtKB-KW"/>
</dbReference>
<dbReference type="EC" id="3.4.-.-" evidence="8"/>
<organism evidence="9 10">
    <name type="scientific">Pandoraea apista</name>
    <dbReference type="NCBI Taxonomy" id="93218"/>
    <lineage>
        <taxon>Bacteria</taxon>
        <taxon>Pseudomonadati</taxon>
        <taxon>Pseudomonadota</taxon>
        <taxon>Betaproteobacteria</taxon>
        <taxon>Burkholderiales</taxon>
        <taxon>Burkholderiaceae</taxon>
        <taxon>Pandoraea</taxon>
    </lineage>
</organism>
<keyword evidence="2 8" id="KW-0645">Protease</keyword>
<dbReference type="PANTHER" id="PTHR13604">
    <property type="entry name" value="DC12-RELATED"/>
    <property type="match status" value="1"/>
</dbReference>
<dbReference type="Gene3D" id="3.90.1680.10">
    <property type="entry name" value="SOS response associated peptidase-like"/>
    <property type="match status" value="1"/>
</dbReference>
<dbReference type="AlphaFoldDB" id="A0A5E5P367"/>
<evidence type="ECO:0000313" key="9">
    <source>
        <dbReference type="EMBL" id="VVG70715.1"/>
    </source>
</evidence>
<dbReference type="InterPro" id="IPR003738">
    <property type="entry name" value="SRAP"/>
</dbReference>
<gene>
    <name evidence="9" type="primary">yedK_2</name>
    <name evidence="9" type="ORF">PAP18089_01679</name>
</gene>
<dbReference type="PANTHER" id="PTHR13604:SF0">
    <property type="entry name" value="ABASIC SITE PROCESSING PROTEIN HMCES"/>
    <property type="match status" value="1"/>
</dbReference>
<accession>A0A5E5P367</accession>
<dbReference type="Proteomes" id="UP000364291">
    <property type="component" value="Unassembled WGS sequence"/>
</dbReference>
<dbReference type="GO" id="GO:0106300">
    <property type="term" value="P:protein-DNA covalent cross-linking repair"/>
    <property type="evidence" value="ECO:0007669"/>
    <property type="project" value="InterPro"/>
</dbReference>
<evidence type="ECO:0000256" key="3">
    <source>
        <dbReference type="ARBA" id="ARBA00022763"/>
    </source>
</evidence>
<name>A0A5E5P367_9BURK</name>
<evidence type="ECO:0000256" key="6">
    <source>
        <dbReference type="ARBA" id="ARBA00023125"/>
    </source>
</evidence>
<dbReference type="Pfam" id="PF02586">
    <property type="entry name" value="SRAP"/>
    <property type="match status" value="1"/>
</dbReference>
<evidence type="ECO:0000256" key="7">
    <source>
        <dbReference type="ARBA" id="ARBA00023239"/>
    </source>
</evidence>
<sequence length="251" mass="28276">MDIRIIRARGRADYARALGETDRVDQRFQGDTSKGFNMMPGDLVPLAFRSDSGALNINVAQWGFAPDNDLGKRYGRQPFAQAETASDKPYFSEAWQHHRYLVCACGWTIVIGKGNEREAWHVRPRNGEPVFLLALGAPVYWSAVSGFSVLVASAPGKLAELTPRVPVTLAGEQARFWLDPGLAPRERDILARHTMMGNAFEWARVTQHVLNPKMDGPALLKRAPKLSEFRYGEDADEWWEKPSHSAYPRRR</sequence>
<dbReference type="SUPFAM" id="SSF143081">
    <property type="entry name" value="BB1717-like"/>
    <property type="match status" value="1"/>
</dbReference>
<proteinExistence type="inferred from homology"/>
<dbReference type="EMBL" id="CABPSX010000002">
    <property type="protein sequence ID" value="VVG70715.1"/>
    <property type="molecule type" value="Genomic_DNA"/>
</dbReference>
<evidence type="ECO:0000256" key="5">
    <source>
        <dbReference type="ARBA" id="ARBA00023124"/>
    </source>
</evidence>
<comment type="similarity">
    <text evidence="1 8">Belongs to the SOS response-associated peptidase family.</text>
</comment>
<evidence type="ECO:0000256" key="1">
    <source>
        <dbReference type="ARBA" id="ARBA00008136"/>
    </source>
</evidence>
<evidence type="ECO:0000256" key="8">
    <source>
        <dbReference type="RuleBase" id="RU364100"/>
    </source>
</evidence>
<protein>
    <recommendedName>
        <fullName evidence="8">Abasic site processing protein</fullName>
        <ecNumber evidence="8">3.4.-.-</ecNumber>
    </recommendedName>
</protein>